<comment type="similarity">
    <text evidence="1">Belongs to the peptidase M8 family.</text>
</comment>
<feature type="transmembrane region" description="Helical" evidence="10">
    <location>
        <begin position="754"/>
        <end position="776"/>
    </location>
</feature>
<dbReference type="GO" id="GO:0006508">
    <property type="term" value="P:proteolysis"/>
    <property type="evidence" value="ECO:0007669"/>
    <property type="project" value="UniProtKB-KW"/>
</dbReference>
<feature type="binding site" evidence="8">
    <location>
        <position position="324"/>
    </location>
    <ligand>
        <name>Zn(2+)</name>
        <dbReference type="ChEBI" id="CHEBI:29105"/>
        <note>catalytic</note>
    </ligand>
</feature>
<keyword evidence="6 8" id="KW-0482">Metalloprotease</keyword>
<evidence type="ECO:0000256" key="8">
    <source>
        <dbReference type="PIRSR" id="PIRSR601577-2"/>
    </source>
</evidence>
<dbReference type="Gene3D" id="2.10.55.10">
    <property type="entry name" value="Leishmanolysin domain 3"/>
    <property type="match status" value="1"/>
</dbReference>
<feature type="region of interest" description="Disordered" evidence="9">
    <location>
        <begin position="70"/>
        <end position="101"/>
    </location>
</feature>
<feature type="binding site" evidence="8">
    <location>
        <position position="320"/>
    </location>
    <ligand>
        <name>Zn(2+)</name>
        <dbReference type="ChEBI" id="CHEBI:29105"/>
        <note>catalytic</note>
    </ligand>
</feature>
<dbReference type="GO" id="GO:0004222">
    <property type="term" value="F:metalloendopeptidase activity"/>
    <property type="evidence" value="ECO:0007669"/>
    <property type="project" value="InterPro"/>
</dbReference>
<dbReference type="EMBL" id="HBFR01013753">
    <property type="protein sequence ID" value="CAD8882827.1"/>
    <property type="molecule type" value="Transcribed_RNA"/>
</dbReference>
<gene>
    <name evidence="11" type="ORF">CHYS00102_LOCUS10022</name>
</gene>
<feature type="compositionally biased region" description="Basic residues" evidence="9">
    <location>
        <begin position="783"/>
        <end position="805"/>
    </location>
</feature>
<feature type="region of interest" description="Disordered" evidence="9">
    <location>
        <begin position="1"/>
        <end position="20"/>
    </location>
</feature>
<accession>A0A7S1BDU9</accession>
<evidence type="ECO:0000256" key="1">
    <source>
        <dbReference type="ARBA" id="ARBA00005860"/>
    </source>
</evidence>
<keyword evidence="10" id="KW-0472">Membrane</keyword>
<keyword evidence="3 8" id="KW-0479">Metal-binding</keyword>
<dbReference type="Pfam" id="PF01457">
    <property type="entry name" value="Peptidase_M8"/>
    <property type="match status" value="1"/>
</dbReference>
<evidence type="ECO:0000256" key="6">
    <source>
        <dbReference type="ARBA" id="ARBA00023049"/>
    </source>
</evidence>
<feature type="region of interest" description="Disordered" evidence="9">
    <location>
        <begin position="783"/>
        <end position="875"/>
    </location>
</feature>
<dbReference type="FunFam" id="3.90.132.10:FF:000001">
    <property type="entry name" value="leishmanolysin-like peptidase isoform X2"/>
    <property type="match status" value="1"/>
</dbReference>
<dbReference type="PANTHER" id="PTHR10942">
    <property type="entry name" value="LEISHMANOLYSIN-LIKE PEPTIDASE"/>
    <property type="match status" value="1"/>
</dbReference>
<evidence type="ECO:0000256" key="2">
    <source>
        <dbReference type="ARBA" id="ARBA00022670"/>
    </source>
</evidence>
<dbReference type="PANTHER" id="PTHR10942:SF0">
    <property type="entry name" value="LEISHMANOLYSIN-LIKE PEPTIDASE"/>
    <property type="match status" value="1"/>
</dbReference>
<protein>
    <submittedName>
        <fullName evidence="11">Uncharacterized protein</fullName>
    </submittedName>
</protein>
<evidence type="ECO:0000256" key="9">
    <source>
        <dbReference type="SAM" id="MobiDB-lite"/>
    </source>
</evidence>
<feature type="binding site" evidence="8">
    <location>
        <position position="425"/>
    </location>
    <ligand>
        <name>Zn(2+)</name>
        <dbReference type="ChEBI" id="CHEBI:29105"/>
        <note>catalytic</note>
    </ligand>
</feature>
<dbReference type="GO" id="GO:0016020">
    <property type="term" value="C:membrane"/>
    <property type="evidence" value="ECO:0007669"/>
    <property type="project" value="InterPro"/>
</dbReference>
<keyword evidence="10" id="KW-1133">Transmembrane helix</keyword>
<evidence type="ECO:0000256" key="7">
    <source>
        <dbReference type="PIRSR" id="PIRSR601577-1"/>
    </source>
</evidence>
<keyword evidence="4" id="KW-0378">Hydrolase</keyword>
<dbReference type="GO" id="GO:0046872">
    <property type="term" value="F:metal ion binding"/>
    <property type="evidence" value="ECO:0007669"/>
    <property type="project" value="UniProtKB-KW"/>
</dbReference>
<organism evidence="11">
    <name type="scientific">Corethron hystrix</name>
    <dbReference type="NCBI Taxonomy" id="216773"/>
    <lineage>
        <taxon>Eukaryota</taxon>
        <taxon>Sar</taxon>
        <taxon>Stramenopiles</taxon>
        <taxon>Ochrophyta</taxon>
        <taxon>Bacillariophyta</taxon>
        <taxon>Coscinodiscophyceae</taxon>
        <taxon>Corethrophycidae</taxon>
        <taxon>Corethrales</taxon>
        <taxon>Corethraceae</taxon>
        <taxon>Corethron</taxon>
    </lineage>
</organism>
<evidence type="ECO:0000256" key="10">
    <source>
        <dbReference type="SAM" id="Phobius"/>
    </source>
</evidence>
<evidence type="ECO:0000313" key="11">
    <source>
        <dbReference type="EMBL" id="CAD8882827.1"/>
    </source>
</evidence>
<proteinExistence type="inferred from homology"/>
<dbReference type="Gene3D" id="3.90.132.10">
    <property type="entry name" value="Leishmanolysin , domain 2"/>
    <property type="match status" value="1"/>
</dbReference>
<keyword evidence="2" id="KW-0645">Protease</keyword>
<keyword evidence="5 8" id="KW-0862">Zinc</keyword>
<dbReference type="SUPFAM" id="SSF55486">
    <property type="entry name" value="Metalloproteases ('zincins'), catalytic domain"/>
    <property type="match status" value="1"/>
</dbReference>
<feature type="active site" evidence="7">
    <location>
        <position position="321"/>
    </location>
</feature>
<dbReference type="InterPro" id="IPR001577">
    <property type="entry name" value="Peptidase_M8"/>
</dbReference>
<dbReference type="Gene3D" id="3.10.170.20">
    <property type="match status" value="1"/>
</dbReference>
<evidence type="ECO:0000256" key="5">
    <source>
        <dbReference type="ARBA" id="ARBA00022833"/>
    </source>
</evidence>
<comment type="cofactor">
    <cofactor evidence="8">
        <name>Zn(2+)</name>
        <dbReference type="ChEBI" id="CHEBI:29105"/>
    </cofactor>
    <text evidence="8">Binds 1 zinc ion per subunit.</text>
</comment>
<feature type="compositionally biased region" description="Basic residues" evidence="9">
    <location>
        <begin position="92"/>
        <end position="101"/>
    </location>
</feature>
<evidence type="ECO:0000256" key="3">
    <source>
        <dbReference type="ARBA" id="ARBA00022723"/>
    </source>
</evidence>
<reference evidence="11" key="1">
    <citation type="submission" date="2021-01" db="EMBL/GenBank/DDBJ databases">
        <authorList>
            <person name="Corre E."/>
            <person name="Pelletier E."/>
            <person name="Niang G."/>
            <person name="Scheremetjew M."/>
            <person name="Finn R."/>
            <person name="Kale V."/>
            <person name="Holt S."/>
            <person name="Cochrane G."/>
            <person name="Meng A."/>
            <person name="Brown T."/>
            <person name="Cohen L."/>
        </authorList>
    </citation>
    <scope>NUCLEOTIDE SEQUENCE</scope>
    <source>
        <strain evidence="11">308</strain>
    </source>
</reference>
<dbReference type="GO" id="GO:0005737">
    <property type="term" value="C:cytoplasm"/>
    <property type="evidence" value="ECO:0007669"/>
    <property type="project" value="TreeGrafter"/>
</dbReference>
<feature type="compositionally biased region" description="Basic and acidic residues" evidence="9">
    <location>
        <begin position="74"/>
        <end position="84"/>
    </location>
</feature>
<keyword evidence="10" id="KW-0812">Transmembrane</keyword>
<name>A0A7S1BDU9_9STRA</name>
<dbReference type="GO" id="GO:0007155">
    <property type="term" value="P:cell adhesion"/>
    <property type="evidence" value="ECO:0007669"/>
    <property type="project" value="InterPro"/>
</dbReference>
<evidence type="ECO:0000256" key="4">
    <source>
        <dbReference type="ARBA" id="ARBA00022801"/>
    </source>
</evidence>
<dbReference type="AlphaFoldDB" id="A0A7S1BDU9"/>
<sequence>MHFNNTRCEKKKNKSNGCGKDGRKYNIIRKEWKWNAVVFLACAVLVTTSSAHSNFDSKIFKQNAFRGGFGDGSDSSRIDSRQTNDESVTNSKKSRILPHRRAAPHVRAAIAALENETLFHPERSAHGGRGPSAPPIDYGGKHPYEVHQRRLEEGDGGTDSKFSPMRITLHIDQLMEDARNSNSTDAMIKAEFITEYILENMKEYWSQSLSVVPVKGSLTMDTYGLYAGVYCGDTQFTRVPSDHITQGIPDTDLVLYVSASDSPLFCGGSTLAVAVACNMDQYDRPTAGAINFCLDGITDISAGKMPPQSVIDDSVDVAIHEAGHVLGMSSNSFRFFRNKQTGMPLTLRPIEPHEAICVDGQARTVYLPSSDVLQFKTDEVTQKRSAVIVTETVRTVARNQFDCQDLLGAQLENQPTGSSSCTGDHWDERLFYPEALSGIVAPTNNILSPLTLALLEDSGWYKANYSMTSMDPWGLGAGCDFVHGKCIEDGNVPSHSRGYFCADKSQYGCSFGNTHKMSCTLLDYSKHGRPIPENYQYFPNSPSLGGPTQADYCPIFSTTYAVSLLEKTTPDDLDCRNTENNNMLTSISNVYWEEYGPDSRCFETDLGYGICYNRQCIKDENVVKVFIRDSWHTCEYDFQEIQPYDSTLGLLDFIFTCPRLSSVCPDLFCPANCSGRGTCVYEKDEENPDAHISASCKCFDETDTSVGCSTSLILKGDWIENSEDLKDKIRDGRFFDPLIKIFLDDPQNWTKDSWVWAIGLMIIVGVLFLCFCSSFFQENKKMKKRHYSDRGKRKKRHAHSPRRQQRLNIPHSPQRPNYYHQSKTPQPSAPPLAGTHVPYPRAQRDQFPRGGFSPRTMTISNKNDYGIEVSPRHKH</sequence>